<gene>
    <name evidence="1" type="primary">ORF18024</name>
</gene>
<proteinExistence type="predicted"/>
<feature type="non-terminal residue" evidence="1">
    <location>
        <position position="1"/>
    </location>
</feature>
<name>A0A0B6Y9C0_9EUPU</name>
<accession>A0A0B6Y9C0</accession>
<protein>
    <submittedName>
        <fullName evidence="1">Uncharacterized protein</fullName>
    </submittedName>
</protein>
<feature type="non-terminal residue" evidence="1">
    <location>
        <position position="144"/>
    </location>
</feature>
<organism evidence="1">
    <name type="scientific">Arion vulgaris</name>
    <dbReference type="NCBI Taxonomy" id="1028688"/>
    <lineage>
        <taxon>Eukaryota</taxon>
        <taxon>Metazoa</taxon>
        <taxon>Spiralia</taxon>
        <taxon>Lophotrochozoa</taxon>
        <taxon>Mollusca</taxon>
        <taxon>Gastropoda</taxon>
        <taxon>Heterobranchia</taxon>
        <taxon>Euthyneura</taxon>
        <taxon>Panpulmonata</taxon>
        <taxon>Eupulmonata</taxon>
        <taxon>Stylommatophora</taxon>
        <taxon>Helicina</taxon>
        <taxon>Arionoidea</taxon>
        <taxon>Arionidae</taxon>
        <taxon>Arion</taxon>
    </lineage>
</organism>
<sequence>ENELNILTMERYLHETSVKTNNSSVDTLALARQEREMNRNNEIEISYGGEADLQRQFEACEKNPGHLEFIPFDKLSTELLPIGYQEDELTDFIKSLSNLTVRVEVRYVSGNRPRTYPGSKRLYPCFSDSGMEMMRVGTGWVYFV</sequence>
<reference evidence="1" key="1">
    <citation type="submission" date="2014-12" db="EMBL/GenBank/DDBJ databases">
        <title>Insight into the proteome of Arion vulgaris.</title>
        <authorList>
            <person name="Aradska J."/>
            <person name="Bulat T."/>
            <person name="Smidak R."/>
            <person name="Sarate P."/>
            <person name="Gangsoo J."/>
            <person name="Sialana F."/>
            <person name="Bilban M."/>
            <person name="Lubec G."/>
        </authorList>
    </citation>
    <scope>NUCLEOTIDE SEQUENCE</scope>
    <source>
        <tissue evidence="1">Skin</tissue>
    </source>
</reference>
<dbReference type="AlphaFoldDB" id="A0A0B6Y9C0"/>
<evidence type="ECO:0000313" key="1">
    <source>
        <dbReference type="EMBL" id="CEK52784.1"/>
    </source>
</evidence>
<dbReference type="EMBL" id="HACG01005919">
    <property type="protein sequence ID" value="CEK52784.1"/>
    <property type="molecule type" value="Transcribed_RNA"/>
</dbReference>